<organism evidence="3">
    <name type="scientific">hydrothermal vent metagenome</name>
    <dbReference type="NCBI Taxonomy" id="652676"/>
    <lineage>
        <taxon>unclassified sequences</taxon>
        <taxon>metagenomes</taxon>
        <taxon>ecological metagenomes</taxon>
    </lineage>
</organism>
<keyword evidence="1" id="KW-0472">Membrane</keyword>
<keyword evidence="1" id="KW-0812">Transmembrane</keyword>
<sequence>MTRFTNQASLFALAIALAPTAFADQVEVEYLGSQGNAGRAALVSLSGGLAFNDGSTNKMVWAGTRSFLIDGQLVRTYATELTSSNGDGTFEQLSAIEALGQIKGNALNALFAANSNGNIANREQTVAFQALIWEIVYDFDGSEQSLDITDGNVRVRMINRTMFESMKSAAMRNGPSTLDLIASDDFNNNILVVPLPSTAALAGLGLAGLVSIRRRRQR</sequence>
<feature type="transmembrane region" description="Helical" evidence="1">
    <location>
        <begin position="190"/>
        <end position="212"/>
    </location>
</feature>
<gene>
    <name evidence="3" type="ORF">MNBD_PLANCTO03-2111</name>
</gene>
<feature type="domain" description="Ice-binding protein C-terminal" evidence="2">
    <location>
        <begin position="193"/>
        <end position="215"/>
    </location>
</feature>
<name>A0A3B1DCA1_9ZZZZ</name>
<dbReference type="AlphaFoldDB" id="A0A3B1DCA1"/>
<protein>
    <recommendedName>
        <fullName evidence="2">Ice-binding protein C-terminal domain-containing protein</fullName>
    </recommendedName>
</protein>
<evidence type="ECO:0000256" key="1">
    <source>
        <dbReference type="SAM" id="Phobius"/>
    </source>
</evidence>
<dbReference type="InterPro" id="IPR013424">
    <property type="entry name" value="Ice-binding_C"/>
</dbReference>
<keyword evidence="1" id="KW-1133">Transmembrane helix</keyword>
<proteinExistence type="predicted"/>
<accession>A0A3B1DCA1</accession>
<dbReference type="Pfam" id="PF07589">
    <property type="entry name" value="PEP-CTERM"/>
    <property type="match status" value="1"/>
</dbReference>
<evidence type="ECO:0000259" key="2">
    <source>
        <dbReference type="Pfam" id="PF07589"/>
    </source>
</evidence>
<dbReference type="EMBL" id="UOGK01000309">
    <property type="protein sequence ID" value="VAX39939.1"/>
    <property type="molecule type" value="Genomic_DNA"/>
</dbReference>
<reference evidence="3" key="1">
    <citation type="submission" date="2018-06" db="EMBL/GenBank/DDBJ databases">
        <authorList>
            <person name="Zhirakovskaya E."/>
        </authorList>
    </citation>
    <scope>NUCLEOTIDE SEQUENCE</scope>
</reference>
<evidence type="ECO:0000313" key="3">
    <source>
        <dbReference type="EMBL" id="VAX39939.1"/>
    </source>
</evidence>